<dbReference type="GO" id="GO:0032153">
    <property type="term" value="C:cell division site"/>
    <property type="evidence" value="ECO:0007669"/>
    <property type="project" value="UniProtKB-UniRule"/>
</dbReference>
<evidence type="ECO:0000256" key="6">
    <source>
        <dbReference type="PIRNR" id="PIRNR003101"/>
    </source>
</evidence>
<sequence>MNDLSGRFLPPPRGEEEAPPRPRLHRAGPFGVLDIGSTKIACLIGRVETDGTLRVLGTGWRRSQGVRGGGIVDLEAAERAIRGAVGDAENMADTRLRTVTLNLSCGVPESRLFNVQWAIGGRAVTAGDLRRVVQEGRARAAAEGRETIHALPLAFSADETGGIFDPRGMHCETLAARLHVIDATTTALRNLNACMARADLAITELVSAPLAAGLACLVDDERELGATLIDMGGGTTGIAVFAENQVLHTAMLPVGGGHVTNDIARLLSTPLSHAERLKTLYGNTQTSPDDEREFLPVPLIGEDEHHLAKVPRSHIISIIHPRLEETFELVRERLESAGLAREGGHRVVLTGGACQLPGARELAARVLGRQVRLGRPAPLRGLPDLVSGPAAATAAGLLAWAAGAGRHLPELDFVPQRSAGWLGRFVDFLRERV</sequence>
<dbReference type="GO" id="GO:0043093">
    <property type="term" value="P:FtsZ-dependent cytokinesis"/>
    <property type="evidence" value="ECO:0007669"/>
    <property type="project" value="UniProtKB-UniRule"/>
</dbReference>
<feature type="domain" description="SHS2" evidence="8">
    <location>
        <begin position="30"/>
        <end position="216"/>
    </location>
</feature>
<comment type="function">
    <text evidence="5 6">Cell division protein that is involved in the assembly of the Z ring. May serve as a membrane anchor for the Z ring.</text>
</comment>
<dbReference type="GO" id="GO:0009898">
    <property type="term" value="C:cytoplasmic side of plasma membrane"/>
    <property type="evidence" value="ECO:0007669"/>
    <property type="project" value="UniProtKB-UniRule"/>
</dbReference>
<evidence type="ECO:0000256" key="1">
    <source>
        <dbReference type="ARBA" id="ARBA00022475"/>
    </source>
</evidence>
<dbReference type="PANTHER" id="PTHR32432:SF4">
    <property type="entry name" value="CELL DIVISION PROTEIN FTSA"/>
    <property type="match status" value="1"/>
</dbReference>
<dbReference type="PANTHER" id="PTHR32432">
    <property type="entry name" value="CELL DIVISION PROTEIN FTSA-RELATED"/>
    <property type="match status" value="1"/>
</dbReference>
<evidence type="ECO:0000256" key="3">
    <source>
        <dbReference type="ARBA" id="ARBA00023136"/>
    </source>
</evidence>
<evidence type="ECO:0000256" key="2">
    <source>
        <dbReference type="ARBA" id="ARBA00022618"/>
    </source>
</evidence>
<evidence type="ECO:0000259" key="8">
    <source>
        <dbReference type="SMART" id="SM00842"/>
    </source>
</evidence>
<dbReference type="HAMAP" id="MF_02033">
    <property type="entry name" value="FtsA"/>
    <property type="match status" value="1"/>
</dbReference>
<dbReference type="SMART" id="SM00842">
    <property type="entry name" value="FtsA"/>
    <property type="match status" value="1"/>
</dbReference>
<evidence type="ECO:0000313" key="9">
    <source>
        <dbReference type="EMBL" id="HGC43217.1"/>
    </source>
</evidence>
<gene>
    <name evidence="5 9" type="primary">ftsA</name>
    <name evidence="9" type="ORF">ENY07_08375</name>
</gene>
<dbReference type="InterPro" id="IPR003494">
    <property type="entry name" value="SHS2_FtsA"/>
</dbReference>
<comment type="subcellular location">
    <subcellularLocation>
        <location evidence="5">Cell membrane</location>
        <topology evidence="5">Peripheral membrane protein</topology>
        <orientation evidence="5">Cytoplasmic side</orientation>
    </subcellularLocation>
    <text evidence="5">Localizes to the Z ring in an FtsZ-dependent manner. Targeted to the membrane through a conserved C-terminal amphipathic helix.</text>
</comment>
<accession>A0A8J4HB75</accession>
<dbReference type="InterPro" id="IPR050696">
    <property type="entry name" value="FtsA/MreB"/>
</dbReference>
<dbReference type="AlphaFoldDB" id="A0A8J4HB75"/>
<dbReference type="NCBIfam" id="TIGR01174">
    <property type="entry name" value="ftsA"/>
    <property type="match status" value="1"/>
</dbReference>
<proteinExistence type="inferred from homology"/>
<dbReference type="InterPro" id="IPR020823">
    <property type="entry name" value="Cell_div_FtsA"/>
</dbReference>
<dbReference type="Pfam" id="PF14450">
    <property type="entry name" value="FtsA"/>
    <property type="match status" value="1"/>
</dbReference>
<comment type="similarity">
    <text evidence="5 6">Belongs to the FtsA/MreB family.</text>
</comment>
<feature type="region of interest" description="Disordered" evidence="7">
    <location>
        <begin position="1"/>
        <end position="28"/>
    </location>
</feature>
<evidence type="ECO:0000256" key="4">
    <source>
        <dbReference type="ARBA" id="ARBA00023306"/>
    </source>
</evidence>
<protein>
    <recommendedName>
        <fullName evidence="5 6">Cell division protein FtsA</fullName>
    </recommendedName>
</protein>
<keyword evidence="2 5" id="KW-0132">Cell division</keyword>
<name>A0A8J4HB75_9PROT</name>
<dbReference type="PIRSF" id="PIRSF003101">
    <property type="entry name" value="FtsA"/>
    <property type="match status" value="1"/>
</dbReference>
<dbReference type="InterPro" id="IPR043129">
    <property type="entry name" value="ATPase_NBD"/>
</dbReference>
<dbReference type="EMBL" id="DTQM01000167">
    <property type="protein sequence ID" value="HGC43217.1"/>
    <property type="molecule type" value="Genomic_DNA"/>
</dbReference>
<comment type="caution">
    <text evidence="9">The sequence shown here is derived from an EMBL/GenBank/DDBJ whole genome shotgun (WGS) entry which is preliminary data.</text>
</comment>
<dbReference type="Pfam" id="PF02491">
    <property type="entry name" value="SHS2_FTSA"/>
    <property type="match status" value="1"/>
</dbReference>
<dbReference type="SUPFAM" id="SSF53067">
    <property type="entry name" value="Actin-like ATPase domain"/>
    <property type="match status" value="2"/>
</dbReference>
<keyword evidence="1 5" id="KW-1003">Cell membrane</keyword>
<keyword evidence="4 5" id="KW-0131">Cell cycle</keyword>
<dbReference type="Gene3D" id="3.30.420.40">
    <property type="match status" value="1"/>
</dbReference>
<dbReference type="CDD" id="cd24048">
    <property type="entry name" value="ASKHA_NBD_FtsA"/>
    <property type="match status" value="1"/>
</dbReference>
<comment type="subunit">
    <text evidence="5">Self-interacts. Interacts with FtsZ.</text>
</comment>
<keyword evidence="3 5" id="KW-0472">Membrane</keyword>
<reference evidence="9" key="1">
    <citation type="journal article" date="2020" name="mSystems">
        <title>Genome- and Community-Level Interaction Insights into Carbon Utilization and Element Cycling Functions of Hydrothermarchaeota in Hydrothermal Sediment.</title>
        <authorList>
            <person name="Zhou Z."/>
            <person name="Liu Y."/>
            <person name="Xu W."/>
            <person name="Pan J."/>
            <person name="Luo Z.H."/>
            <person name="Li M."/>
        </authorList>
    </citation>
    <scope>NUCLEOTIDE SEQUENCE</scope>
    <source>
        <strain evidence="9">SpSt-997</strain>
    </source>
</reference>
<organism evidence="9">
    <name type="scientific">Acidicaldus sp</name>
    <dbReference type="NCBI Taxonomy" id="1872105"/>
    <lineage>
        <taxon>Bacteria</taxon>
        <taxon>Pseudomonadati</taxon>
        <taxon>Pseudomonadota</taxon>
        <taxon>Alphaproteobacteria</taxon>
        <taxon>Acetobacterales</taxon>
        <taxon>Acetobacteraceae</taxon>
        <taxon>Acidicaldus</taxon>
    </lineage>
</organism>
<evidence type="ECO:0000256" key="5">
    <source>
        <dbReference type="HAMAP-Rule" id="MF_02033"/>
    </source>
</evidence>
<evidence type="ECO:0000256" key="7">
    <source>
        <dbReference type="SAM" id="MobiDB-lite"/>
    </source>
</evidence>